<sequence>MDDMEVEAVVKAPSDDGEAMDIDEGADENDQAALVGLIECILPQDVLVTMVDPHGDTPDRAIQAQWAVVPLMRRIFRAKNETKLHVLFTEKFAEVQETHRELWPGFGPPKMLQSKHQRATANSDSEAEPQIVYLKQKSVPTSMAMAWLAWGASKSRRMAEDRSRTLSYLKELLDHVLQRAGKLDFRVVKIGRPQDGETSVQVSAMNPYLNSRLLWTKSQDCRIVPTWELCRIDSKHAVSSGADRPHWLDIVAFAVDSKGGLAQRLLKPLAFTLLAQAASWMDDNMSRLALEASEFQRTGRKNRFQSKAANFLAMVQAANFLLQENETLAYIGIYMDGSSIAGRPTELAFLWAPEIQHGAYNLRLKLIRELYGSHYRMRVLRVDTDDVGHSGVRRERVYIILSNKTCTVEIFDPNNVYNHIAGKIRSTIQTKPRDYFIASKQEVLLVANDLAARRNVLQSKRPDLSRLLTQREKQVIKTLNQEYRRRWKRNPQEDQDLVYYLGDNAKRKCWSAVSGRIPTLRMSGGLTWSVHRKRFLTGREKLGTLGFPVTPSIAKKLKVSTLPVLDVARANSVAGNCMHFTQAAIIQLAALSSYSRSSVKS</sequence>
<protein>
    <submittedName>
        <fullName evidence="1">Uncharacterized protein</fullName>
    </submittedName>
</protein>
<dbReference type="Proteomes" id="UP001642484">
    <property type="component" value="Unassembled WGS sequence"/>
</dbReference>
<organism evidence="1 2">
    <name type="scientific">Durusdinium trenchii</name>
    <dbReference type="NCBI Taxonomy" id="1381693"/>
    <lineage>
        <taxon>Eukaryota</taxon>
        <taxon>Sar</taxon>
        <taxon>Alveolata</taxon>
        <taxon>Dinophyceae</taxon>
        <taxon>Suessiales</taxon>
        <taxon>Symbiodiniaceae</taxon>
        <taxon>Durusdinium</taxon>
    </lineage>
</organism>
<evidence type="ECO:0000313" key="1">
    <source>
        <dbReference type="EMBL" id="CAK8996030.1"/>
    </source>
</evidence>
<accession>A0ABP0I0D8</accession>
<keyword evidence="2" id="KW-1185">Reference proteome</keyword>
<reference evidence="1 2" key="1">
    <citation type="submission" date="2024-02" db="EMBL/GenBank/DDBJ databases">
        <authorList>
            <person name="Chen Y."/>
            <person name="Shah S."/>
            <person name="Dougan E. K."/>
            <person name="Thang M."/>
            <person name="Chan C."/>
        </authorList>
    </citation>
    <scope>NUCLEOTIDE SEQUENCE [LARGE SCALE GENOMIC DNA]</scope>
</reference>
<comment type="caution">
    <text evidence="1">The sequence shown here is derived from an EMBL/GenBank/DDBJ whole genome shotgun (WGS) entry which is preliminary data.</text>
</comment>
<gene>
    <name evidence="1" type="ORF">CCMP2556_LOCUS4291</name>
</gene>
<dbReference type="EMBL" id="CAXAMN010001747">
    <property type="protein sequence ID" value="CAK8996030.1"/>
    <property type="molecule type" value="Genomic_DNA"/>
</dbReference>
<evidence type="ECO:0000313" key="2">
    <source>
        <dbReference type="Proteomes" id="UP001642484"/>
    </source>
</evidence>
<name>A0ABP0I0D8_9DINO</name>
<proteinExistence type="predicted"/>